<proteinExistence type="predicted"/>
<evidence type="ECO:0000313" key="4">
    <source>
        <dbReference type="Proteomes" id="UP001500967"/>
    </source>
</evidence>
<feature type="transmembrane region" description="Helical" evidence="2">
    <location>
        <begin position="12"/>
        <end position="37"/>
    </location>
</feature>
<dbReference type="Gene3D" id="6.10.250.660">
    <property type="match status" value="1"/>
</dbReference>
<protein>
    <recommendedName>
        <fullName evidence="5">DivIVA domain-containing protein</fullName>
    </recommendedName>
</protein>
<keyword evidence="2" id="KW-1133">Transmembrane helix</keyword>
<sequence length="190" mass="20495">MPLWRTCHHAGVGSFLLVVVAALVLSGIVFGAAAFTLGRDRGLTPPRPDGVPFDLPADRPLERADVDGLRVDTALRGYRMDQVDEIFQRVADDFDFLHARIIDLEDQLHGRRSEGDDDEEPPFEFPWDAEKTEEPGEPAPASAEPDTASETDADAAPKDDGTADPSPAREAHEEEAEEAGIAGPRSGGGR</sequence>
<dbReference type="Proteomes" id="UP001500967">
    <property type="component" value="Unassembled WGS sequence"/>
</dbReference>
<reference evidence="3 4" key="1">
    <citation type="journal article" date="2019" name="Int. J. Syst. Evol. Microbiol.">
        <title>The Global Catalogue of Microorganisms (GCM) 10K type strain sequencing project: providing services to taxonomists for standard genome sequencing and annotation.</title>
        <authorList>
            <consortium name="The Broad Institute Genomics Platform"/>
            <consortium name="The Broad Institute Genome Sequencing Center for Infectious Disease"/>
            <person name="Wu L."/>
            <person name="Ma J."/>
        </authorList>
    </citation>
    <scope>NUCLEOTIDE SEQUENCE [LARGE SCALE GENOMIC DNA]</scope>
    <source>
        <strain evidence="3 4">JCM 10425</strain>
    </source>
</reference>
<name>A0ABN0VB94_9ACTN</name>
<keyword evidence="2" id="KW-0812">Transmembrane</keyword>
<gene>
    <name evidence="3" type="ORF">GCM10009539_84710</name>
</gene>
<evidence type="ECO:0000256" key="2">
    <source>
        <dbReference type="SAM" id="Phobius"/>
    </source>
</evidence>
<comment type="caution">
    <text evidence="3">The sequence shown here is derived from an EMBL/GenBank/DDBJ whole genome shotgun (WGS) entry which is preliminary data.</text>
</comment>
<feature type="compositionally biased region" description="Basic and acidic residues" evidence="1">
    <location>
        <begin position="155"/>
        <end position="172"/>
    </location>
</feature>
<evidence type="ECO:0000313" key="3">
    <source>
        <dbReference type="EMBL" id="GAA0283672.1"/>
    </source>
</evidence>
<dbReference type="EMBL" id="BAAAGX010000046">
    <property type="protein sequence ID" value="GAA0283672.1"/>
    <property type="molecule type" value="Genomic_DNA"/>
</dbReference>
<organism evidence="3 4">
    <name type="scientific">Cryptosporangium japonicum</name>
    <dbReference type="NCBI Taxonomy" id="80872"/>
    <lineage>
        <taxon>Bacteria</taxon>
        <taxon>Bacillati</taxon>
        <taxon>Actinomycetota</taxon>
        <taxon>Actinomycetes</taxon>
        <taxon>Cryptosporangiales</taxon>
        <taxon>Cryptosporangiaceae</taxon>
        <taxon>Cryptosporangium</taxon>
    </lineage>
</organism>
<feature type="region of interest" description="Disordered" evidence="1">
    <location>
        <begin position="109"/>
        <end position="190"/>
    </location>
</feature>
<keyword evidence="2" id="KW-0472">Membrane</keyword>
<accession>A0ABN0VB94</accession>
<evidence type="ECO:0008006" key="5">
    <source>
        <dbReference type="Google" id="ProtNLM"/>
    </source>
</evidence>
<keyword evidence="4" id="KW-1185">Reference proteome</keyword>
<evidence type="ECO:0000256" key="1">
    <source>
        <dbReference type="SAM" id="MobiDB-lite"/>
    </source>
</evidence>